<dbReference type="PROSITE" id="PS50983">
    <property type="entry name" value="FE_B12_PBP"/>
    <property type="match status" value="1"/>
</dbReference>
<evidence type="ECO:0000313" key="6">
    <source>
        <dbReference type="Proteomes" id="UP000184203"/>
    </source>
</evidence>
<dbReference type="EMBL" id="AEMG01000019">
    <property type="protein sequence ID" value="EFW90800.1"/>
    <property type="molecule type" value="Genomic_DNA"/>
</dbReference>
<evidence type="ECO:0000259" key="2">
    <source>
        <dbReference type="PROSITE" id="PS50983"/>
    </source>
</evidence>
<feature type="region of interest" description="Disordered" evidence="1">
    <location>
        <begin position="22"/>
        <end position="69"/>
    </location>
</feature>
<dbReference type="GO" id="GO:0005524">
    <property type="term" value="F:ATP binding"/>
    <property type="evidence" value="ECO:0007669"/>
    <property type="project" value="UniProtKB-KW"/>
</dbReference>
<evidence type="ECO:0000313" key="4">
    <source>
        <dbReference type="EMBL" id="SHK22583.1"/>
    </source>
</evidence>
<feature type="compositionally biased region" description="Low complexity" evidence="1">
    <location>
        <begin position="28"/>
        <end position="53"/>
    </location>
</feature>
<sequence>MEKQRSRRRFLRRTLPGTLGVSLLAGCSGSKGTDTTTSTDADSSKGTTTTSDSGSEDAGGGTRTVTDAAGRDVTVPASVERVVGLGPGALRFITYLGATDRVVGVERLETKNEKRPFRPYVLARPELQELPSVGSRKSPDPELLLERDPDLVVRAYASAKKADGLQNKLDTPVVSINPGDLNDALRPDFYDSLRLVGEVLNEKKRADELVSYTKETISDLNGRTAGVSNPPKTYVGYLGRGKHGLLYTQPEYPPFSFVGTNNVARDVTDGLKKKKGAPRVTIDAEQLIKWDPEYVFVDLGTESYDDLSKSEYESIAAVEEGNVFGVFPTRDYSINFGTALADAYAVGTACFPDQFGDIDPAKKADAIYERFVGEPVYDEAAAAYGDGFGRMNGGQ</sequence>
<accession>E7QWZ7</accession>
<evidence type="ECO:0000313" key="3">
    <source>
        <dbReference type="EMBL" id="EFW90800.1"/>
    </source>
</evidence>
<dbReference type="EMBL" id="FRAN01000001">
    <property type="protein sequence ID" value="SHK22583.1"/>
    <property type="molecule type" value="Genomic_DNA"/>
</dbReference>
<reference evidence="3 5" key="1">
    <citation type="journal article" date="2014" name="ISME J.">
        <title>Trehalose/2-sulfotrehalose biosynthesis and glycine-betaine uptake are widely spread mechanisms for osmoadaptation in the Halobacteriales.</title>
        <authorList>
            <person name="Youssef N.H."/>
            <person name="Savage-Ashlock K.N."/>
            <person name="McCully A.L."/>
            <person name="Luedtke B."/>
            <person name="Shaw E.I."/>
            <person name="Hoff W.D."/>
            <person name="Elshahed M.S."/>
        </authorList>
    </citation>
    <scope>NUCLEOTIDE SEQUENCE [LARGE SCALE GENOMIC DNA]</scope>
    <source>
        <strain evidence="3 5">DX253</strain>
    </source>
</reference>
<dbReference type="SUPFAM" id="SSF53807">
    <property type="entry name" value="Helical backbone' metal receptor"/>
    <property type="match status" value="1"/>
</dbReference>
<keyword evidence="3" id="KW-0067">ATP-binding</keyword>
<protein>
    <submittedName>
        <fullName evidence="3">Iron (III) ABC transporter, atp-binding protein (Hemv-3)</fullName>
    </submittedName>
    <submittedName>
        <fullName evidence="4">Iron complex transport system substrate-binding protein</fullName>
    </submittedName>
</protein>
<name>E7QWZ7_HALPU</name>
<organism evidence="3 5">
    <name type="scientific">Haladaptatus paucihalophilus DX253</name>
    <dbReference type="NCBI Taxonomy" id="797209"/>
    <lineage>
        <taxon>Archaea</taxon>
        <taxon>Methanobacteriati</taxon>
        <taxon>Methanobacteriota</taxon>
        <taxon>Stenosarchaea group</taxon>
        <taxon>Halobacteria</taxon>
        <taxon>Halobacteriales</taxon>
        <taxon>Haladaptataceae</taxon>
        <taxon>Haladaptatus</taxon>
    </lineage>
</organism>
<dbReference type="PANTHER" id="PTHR30535:SF34">
    <property type="entry name" value="MOLYBDATE-BINDING PROTEIN MOLA"/>
    <property type="match status" value="1"/>
</dbReference>
<dbReference type="PROSITE" id="PS51257">
    <property type="entry name" value="PROKAR_LIPOPROTEIN"/>
    <property type="match status" value="1"/>
</dbReference>
<proteinExistence type="predicted"/>
<evidence type="ECO:0000256" key="1">
    <source>
        <dbReference type="SAM" id="MobiDB-lite"/>
    </source>
</evidence>
<gene>
    <name evidence="4" type="ORF">SAMN05444342_1016</name>
    <name evidence="3" type="ORF">ZOD2009_16678</name>
</gene>
<dbReference type="Proteomes" id="UP000003751">
    <property type="component" value="Unassembled WGS sequence"/>
</dbReference>
<keyword evidence="6" id="KW-1185">Reference proteome</keyword>
<reference evidence="6" key="3">
    <citation type="submission" date="2016-11" db="EMBL/GenBank/DDBJ databases">
        <authorList>
            <person name="Varghese N."/>
            <person name="Submissions S."/>
        </authorList>
    </citation>
    <scope>NUCLEOTIDE SEQUENCE [LARGE SCALE GENOMIC DNA]</scope>
    <source>
        <strain evidence="6">DX253</strain>
    </source>
</reference>
<dbReference type="Gene3D" id="3.40.50.1980">
    <property type="entry name" value="Nitrogenase molybdenum iron protein domain"/>
    <property type="match status" value="2"/>
</dbReference>
<dbReference type="PATRIC" id="fig|797209.4.peg.3258"/>
<dbReference type="RefSeq" id="WP_007981696.1">
    <property type="nucleotide sequence ID" value="NZ_AEMG01000019.1"/>
</dbReference>
<dbReference type="OrthoDB" id="24039at2157"/>
<dbReference type="Proteomes" id="UP000184203">
    <property type="component" value="Unassembled WGS sequence"/>
</dbReference>
<dbReference type="Pfam" id="PF01497">
    <property type="entry name" value="Peripla_BP_2"/>
    <property type="match status" value="1"/>
</dbReference>
<dbReference type="InterPro" id="IPR002491">
    <property type="entry name" value="ABC_transptr_periplasmic_BD"/>
</dbReference>
<dbReference type="InterPro" id="IPR050902">
    <property type="entry name" value="ABC_Transporter_SBP"/>
</dbReference>
<reference evidence="4" key="2">
    <citation type="submission" date="2016-11" db="EMBL/GenBank/DDBJ databases">
        <authorList>
            <person name="Jaros S."/>
            <person name="Januszkiewicz K."/>
            <person name="Wedrychowicz H."/>
        </authorList>
    </citation>
    <scope>NUCLEOTIDE SEQUENCE [LARGE SCALE GENOMIC DNA]</scope>
    <source>
        <strain evidence="4">DX253</strain>
    </source>
</reference>
<feature type="domain" description="Fe/B12 periplasmic-binding" evidence="2">
    <location>
        <begin position="81"/>
        <end position="354"/>
    </location>
</feature>
<dbReference type="PANTHER" id="PTHR30535">
    <property type="entry name" value="VITAMIN B12-BINDING PROTEIN"/>
    <property type="match status" value="1"/>
</dbReference>
<dbReference type="eggNOG" id="arCOG03303">
    <property type="taxonomic scope" value="Archaea"/>
</dbReference>
<dbReference type="AlphaFoldDB" id="E7QWZ7"/>
<evidence type="ECO:0000313" key="5">
    <source>
        <dbReference type="Proteomes" id="UP000003751"/>
    </source>
</evidence>
<keyword evidence="3" id="KW-0547">Nucleotide-binding</keyword>